<accession>A0A445FY72</accession>
<proteinExistence type="inferred from homology"/>
<keyword evidence="3" id="KW-0560">Oxidoreductase</keyword>
<evidence type="ECO:0000256" key="2">
    <source>
        <dbReference type="ARBA" id="ARBA00008156"/>
    </source>
</evidence>
<keyword evidence="4" id="KW-0732">Signal</keyword>
<dbReference type="PANTHER" id="PTHR32303">
    <property type="entry name" value="QUINOPROTEIN ALCOHOL DEHYDROGENASE (CYTOCHROME C)"/>
    <property type="match status" value="1"/>
</dbReference>
<feature type="domain" description="Pyrrolo-quinoline quinone repeat" evidence="5">
    <location>
        <begin position="72"/>
        <end position="317"/>
    </location>
</feature>
<dbReference type="InterPro" id="IPR011047">
    <property type="entry name" value="Quinoprotein_ADH-like_sf"/>
</dbReference>
<dbReference type="PANTHER" id="PTHR32303:SF10">
    <property type="entry name" value="OUTER MEMBRANE PROTEIN ASSEMBLY FACTOR BAMB"/>
    <property type="match status" value="1"/>
</dbReference>
<protein>
    <submittedName>
        <fullName evidence="6">Polyvinylalcohol dehydrogenase</fullName>
    </submittedName>
</protein>
<dbReference type="EMBL" id="QZWG01000018">
    <property type="protein sequence ID" value="RZB53714.1"/>
    <property type="molecule type" value="Genomic_DNA"/>
</dbReference>
<dbReference type="Gramene" id="XM_028357939.1">
    <property type="protein sequence ID" value="XP_028213740.1"/>
    <property type="gene ID" value="LOC114396046"/>
</dbReference>
<evidence type="ECO:0000259" key="5">
    <source>
        <dbReference type="Pfam" id="PF13360"/>
    </source>
</evidence>
<evidence type="ECO:0000313" key="6">
    <source>
        <dbReference type="EMBL" id="RZB53714.1"/>
    </source>
</evidence>
<organism evidence="6 7">
    <name type="scientific">Glycine soja</name>
    <name type="common">Wild soybean</name>
    <dbReference type="NCBI Taxonomy" id="3848"/>
    <lineage>
        <taxon>Eukaryota</taxon>
        <taxon>Viridiplantae</taxon>
        <taxon>Streptophyta</taxon>
        <taxon>Embryophyta</taxon>
        <taxon>Tracheophyta</taxon>
        <taxon>Spermatophyta</taxon>
        <taxon>Magnoliopsida</taxon>
        <taxon>eudicotyledons</taxon>
        <taxon>Gunneridae</taxon>
        <taxon>Pentapetalae</taxon>
        <taxon>rosids</taxon>
        <taxon>fabids</taxon>
        <taxon>Fabales</taxon>
        <taxon>Fabaceae</taxon>
        <taxon>Papilionoideae</taxon>
        <taxon>50 kb inversion clade</taxon>
        <taxon>NPAAA clade</taxon>
        <taxon>indigoferoid/millettioid clade</taxon>
        <taxon>Phaseoleae</taxon>
        <taxon>Glycine</taxon>
        <taxon>Glycine subgen. Soja</taxon>
    </lineage>
</organism>
<dbReference type="SMART" id="SM00564">
    <property type="entry name" value="PQQ"/>
    <property type="match status" value="5"/>
</dbReference>
<dbReference type="Proteomes" id="UP000289340">
    <property type="component" value="Chromosome 18"/>
</dbReference>
<reference evidence="6 7" key="1">
    <citation type="submission" date="2018-09" db="EMBL/GenBank/DDBJ databases">
        <title>A high-quality reference genome of wild soybean provides a powerful tool to mine soybean genomes.</title>
        <authorList>
            <person name="Xie M."/>
            <person name="Chung C.Y.L."/>
            <person name="Li M.-W."/>
            <person name="Wong F.-L."/>
            <person name="Chan T.-F."/>
            <person name="Lam H.-M."/>
        </authorList>
    </citation>
    <scope>NUCLEOTIDE SEQUENCE [LARGE SCALE GENOMIC DNA]</scope>
    <source>
        <strain evidence="7">cv. W05</strain>
        <tissue evidence="6">Hypocotyl of etiolated seedlings</tissue>
    </source>
</reference>
<dbReference type="InterPro" id="IPR002372">
    <property type="entry name" value="PQQ_rpt_dom"/>
</dbReference>
<feature type="domain" description="Pyrrolo-quinoline quinone repeat" evidence="5">
    <location>
        <begin position="441"/>
        <end position="527"/>
    </location>
</feature>
<gene>
    <name evidence="6" type="ORF">D0Y65_049591</name>
</gene>
<comment type="similarity">
    <text evidence="2">Belongs to the bacterial PQQ dehydrogenase family.</text>
</comment>
<keyword evidence="7" id="KW-1185">Reference proteome</keyword>
<dbReference type="SUPFAM" id="SSF50998">
    <property type="entry name" value="Quinoprotein alcohol dehydrogenase-like"/>
    <property type="match status" value="1"/>
</dbReference>
<dbReference type="GO" id="GO:0016491">
    <property type="term" value="F:oxidoreductase activity"/>
    <property type="evidence" value="ECO:0007669"/>
    <property type="project" value="UniProtKB-KW"/>
</dbReference>
<evidence type="ECO:0000256" key="1">
    <source>
        <dbReference type="ARBA" id="ARBA00001931"/>
    </source>
</evidence>
<name>A0A445FY72_GLYSO</name>
<dbReference type="AlphaFoldDB" id="A0A445FY72"/>
<dbReference type="Gene3D" id="2.140.10.10">
    <property type="entry name" value="Quinoprotein alcohol dehydrogenase-like superfamily"/>
    <property type="match status" value="1"/>
</dbReference>
<dbReference type="InterPro" id="IPR018391">
    <property type="entry name" value="PQQ_b-propeller_rpt"/>
</dbReference>
<evidence type="ECO:0000256" key="3">
    <source>
        <dbReference type="ARBA" id="ARBA00023002"/>
    </source>
</evidence>
<comment type="caution">
    <text evidence="6">The sequence shown here is derived from an EMBL/GenBank/DDBJ whole genome shotgun (WGS) entry which is preliminary data.</text>
</comment>
<comment type="cofactor">
    <cofactor evidence="1">
        <name>pyrroloquinoline quinone</name>
        <dbReference type="ChEBI" id="CHEBI:58442"/>
    </cofactor>
</comment>
<feature type="signal peptide" evidence="4">
    <location>
        <begin position="1"/>
        <end position="22"/>
    </location>
</feature>
<evidence type="ECO:0000313" key="7">
    <source>
        <dbReference type="Proteomes" id="UP000289340"/>
    </source>
</evidence>
<feature type="chain" id="PRO_5019430812" evidence="4">
    <location>
        <begin position="23"/>
        <end position="544"/>
    </location>
</feature>
<dbReference type="Pfam" id="PF13360">
    <property type="entry name" value="PQQ_2"/>
    <property type="match status" value="2"/>
</dbReference>
<evidence type="ECO:0000256" key="4">
    <source>
        <dbReference type="SAM" id="SignalP"/>
    </source>
</evidence>
<sequence>MRPPKYSMHLDLRLLLFYVVHAVVMVFAANSDGPRHQSQDWLNHGGDLFNRRYAYKERKISPKTAPNLRLKWKFYAGRDITATPAIYDGTLYFPSWNGNIYAVKEADGSLVWKQSLQKLTGLKAPDGLVENVNSTVSRSTPTVAGDLLIIGVYGPAAVIALKRKTGELVWKTILDYHPAALITMSGTYYNRGYYVGTSSLESLVPLEKCCTFRGSFVKLNPRSGAIYWRTYTLPDNKNTKGEYAGAAIWGSSPSIDVERNLVYIGTGNLYSAPLRIQQCRERQLNQTQPTQQDECVEPDNHSNSILALDLDSGKIIWYRQFGGYDVSILPCSDTSTPSPDCPPLGDKPDIDFGEAPMMLTIYINRTKKDIVVAVQKSGFAWALDRNNGNLIWYKKAGPYGLAGGGSWGAATDEKRIYTNIVNSDAKNFTLAPSNKITTAGGWVAMDANNGRVLWSTANPGNSTAYGPVSIANEVAFAGSADRMGYIYAIDAKSGKILWSYKTEASVYGGMSISNGCIYVGHGYNVAYGYSLNLTSGKFLFAFCV</sequence>